<dbReference type="Proteomes" id="UP000325081">
    <property type="component" value="Unassembled WGS sequence"/>
</dbReference>
<evidence type="ECO:0000256" key="1">
    <source>
        <dbReference type="SAM" id="MobiDB-lite"/>
    </source>
</evidence>
<proteinExistence type="predicted"/>
<keyword evidence="3" id="KW-1185">Reference proteome</keyword>
<comment type="caution">
    <text evidence="2">The sequence shown here is derived from an EMBL/GenBank/DDBJ whole genome shotgun (WGS) entry which is preliminary data.</text>
</comment>
<organism evidence="2 3">
    <name type="scientific">Striga asiatica</name>
    <name type="common">Asiatic witchweed</name>
    <name type="synonym">Buchnera asiatica</name>
    <dbReference type="NCBI Taxonomy" id="4170"/>
    <lineage>
        <taxon>Eukaryota</taxon>
        <taxon>Viridiplantae</taxon>
        <taxon>Streptophyta</taxon>
        <taxon>Embryophyta</taxon>
        <taxon>Tracheophyta</taxon>
        <taxon>Spermatophyta</taxon>
        <taxon>Magnoliopsida</taxon>
        <taxon>eudicotyledons</taxon>
        <taxon>Gunneridae</taxon>
        <taxon>Pentapetalae</taxon>
        <taxon>asterids</taxon>
        <taxon>lamiids</taxon>
        <taxon>Lamiales</taxon>
        <taxon>Orobanchaceae</taxon>
        <taxon>Buchnereae</taxon>
        <taxon>Striga</taxon>
    </lineage>
</organism>
<gene>
    <name evidence="2" type="ORF">STAS_32727</name>
</gene>
<dbReference type="OrthoDB" id="1724443at2759"/>
<protein>
    <submittedName>
        <fullName evidence="2">Aspartyl/glutamyl-tRNA(Asn/Gln) amidotransferasesubunit B</fullName>
    </submittedName>
</protein>
<keyword evidence="2" id="KW-0808">Transferase</keyword>
<name>A0A5A7RCE7_STRAF</name>
<dbReference type="EMBL" id="BKCP01011625">
    <property type="protein sequence ID" value="GER55088.1"/>
    <property type="molecule type" value="Genomic_DNA"/>
</dbReference>
<accession>A0A5A7RCE7</accession>
<evidence type="ECO:0000313" key="3">
    <source>
        <dbReference type="Proteomes" id="UP000325081"/>
    </source>
</evidence>
<evidence type="ECO:0000313" key="2">
    <source>
        <dbReference type="EMBL" id="GER55088.1"/>
    </source>
</evidence>
<dbReference type="GO" id="GO:0016740">
    <property type="term" value="F:transferase activity"/>
    <property type="evidence" value="ECO:0007669"/>
    <property type="project" value="UniProtKB-KW"/>
</dbReference>
<sequence length="193" mass="20566">MTIDEEDRPHGSNLSPLAPDPPGQLDILGHNRHPLSMNGAEVGVLEQTHQVRLGRFLQGGDGGALEAEVCLEVLRDFPDKPLEGELPDEQLGALLVLANLPESHRAGAEAVGLLDAAGGGGGFPGGLGGQLLPRSLAAGGFPRSLFGTRHLTSELDRCIREFEINGLRREIQAGWGEFDLSERGDVCWPLDVK</sequence>
<reference evidence="3" key="1">
    <citation type="journal article" date="2019" name="Curr. Biol.">
        <title>Genome Sequence of Striga asiatica Provides Insight into the Evolution of Plant Parasitism.</title>
        <authorList>
            <person name="Yoshida S."/>
            <person name="Kim S."/>
            <person name="Wafula E.K."/>
            <person name="Tanskanen J."/>
            <person name="Kim Y.M."/>
            <person name="Honaas L."/>
            <person name="Yang Z."/>
            <person name="Spallek T."/>
            <person name="Conn C.E."/>
            <person name="Ichihashi Y."/>
            <person name="Cheong K."/>
            <person name="Cui S."/>
            <person name="Der J.P."/>
            <person name="Gundlach H."/>
            <person name="Jiao Y."/>
            <person name="Hori C."/>
            <person name="Ishida J.K."/>
            <person name="Kasahara H."/>
            <person name="Kiba T."/>
            <person name="Kim M.S."/>
            <person name="Koo N."/>
            <person name="Laohavisit A."/>
            <person name="Lee Y.H."/>
            <person name="Lumba S."/>
            <person name="McCourt P."/>
            <person name="Mortimer J.C."/>
            <person name="Mutuku J.M."/>
            <person name="Nomura T."/>
            <person name="Sasaki-Sekimoto Y."/>
            <person name="Seto Y."/>
            <person name="Wang Y."/>
            <person name="Wakatake T."/>
            <person name="Sakakibara H."/>
            <person name="Demura T."/>
            <person name="Yamaguchi S."/>
            <person name="Yoneyama K."/>
            <person name="Manabe R.I."/>
            <person name="Nelson D.C."/>
            <person name="Schulman A.H."/>
            <person name="Timko M.P."/>
            <person name="dePamphilis C.W."/>
            <person name="Choi D."/>
            <person name="Shirasu K."/>
        </authorList>
    </citation>
    <scope>NUCLEOTIDE SEQUENCE [LARGE SCALE GENOMIC DNA]</scope>
    <source>
        <strain evidence="3">cv. UVA1</strain>
    </source>
</reference>
<feature type="region of interest" description="Disordered" evidence="1">
    <location>
        <begin position="1"/>
        <end position="25"/>
    </location>
</feature>
<dbReference type="AlphaFoldDB" id="A0A5A7RCE7"/>